<accession>A0A1L9QSS4</accession>
<dbReference type="GO" id="GO:0008168">
    <property type="term" value="F:methyltransferase activity"/>
    <property type="evidence" value="ECO:0007669"/>
    <property type="project" value="InterPro"/>
</dbReference>
<organism evidence="2 3">
    <name type="scientific">Roseofilum reptotaenium AO1-A</name>
    <dbReference type="NCBI Taxonomy" id="1925591"/>
    <lineage>
        <taxon>Bacteria</taxon>
        <taxon>Bacillati</taxon>
        <taxon>Cyanobacteriota</taxon>
        <taxon>Cyanophyceae</taxon>
        <taxon>Desertifilales</taxon>
        <taxon>Desertifilaceae</taxon>
        <taxon>Roseofilum</taxon>
    </lineage>
</organism>
<keyword evidence="3" id="KW-1185">Reference proteome</keyword>
<dbReference type="InterPro" id="IPR014777">
    <property type="entry name" value="4pyrrole_Mease_sub1"/>
</dbReference>
<dbReference type="CDD" id="cd19916">
    <property type="entry name" value="OphMA_like"/>
    <property type="match status" value="1"/>
</dbReference>
<evidence type="ECO:0000313" key="2">
    <source>
        <dbReference type="EMBL" id="OJJ25721.1"/>
    </source>
</evidence>
<dbReference type="SUPFAM" id="SSF53790">
    <property type="entry name" value="Tetrapyrrole methylase"/>
    <property type="match status" value="1"/>
</dbReference>
<gene>
    <name evidence="2" type="ORF">BI308_09980</name>
</gene>
<evidence type="ECO:0000259" key="1">
    <source>
        <dbReference type="Pfam" id="PF00590"/>
    </source>
</evidence>
<reference evidence="2" key="1">
    <citation type="submission" date="2016-10" db="EMBL/GenBank/DDBJ databases">
        <title>CRISPR-Cas defence system in Roseofilum reptotaenium: evidence of a bacteriophage-cyanobacterium arms race in the coral black band disease.</title>
        <authorList>
            <person name="Buerger P."/>
            <person name="Wood-Charlson E.M."/>
            <person name="Weynberg K.D."/>
            <person name="Willis B."/>
            <person name="Van Oppen M.J."/>
        </authorList>
    </citation>
    <scope>NUCLEOTIDE SEQUENCE [LARGE SCALE GENOMIC DNA]</scope>
    <source>
        <strain evidence="2">AO1-A</strain>
    </source>
</reference>
<dbReference type="EMBL" id="MLAW01000014">
    <property type="protein sequence ID" value="OJJ25721.1"/>
    <property type="molecule type" value="Genomic_DNA"/>
</dbReference>
<proteinExistence type="predicted"/>
<dbReference type="Pfam" id="PF00590">
    <property type="entry name" value="TP_methylase"/>
    <property type="match status" value="1"/>
</dbReference>
<sequence>MKSGCLTIVGTGIQFVGQVTLAAKAWIEQADKVLYAIADPATAQWLVSLNSTAEPLPYNRSNRQRKETYAQMVECILAEVHRGLNVCAVFYGHPGVFADPAHNALRRARQEGFRTQMLPGISAEDCLFADLGLDPGKRGCQSFEATDFLIRQRKFDPTSALILWQIALVGNRGFYEKGGHVRGLQVLTEVLQNYYASDSEAIVYEAAVYHPVCEPSIQRMPLEKLPEAKVTESSTLYMPPNPPLAIDMEMVERLGMHL</sequence>
<protein>
    <recommendedName>
        <fullName evidence="1">Tetrapyrrole methylase domain-containing protein</fullName>
    </recommendedName>
</protein>
<comment type="caution">
    <text evidence="2">The sequence shown here is derived from an EMBL/GenBank/DDBJ whole genome shotgun (WGS) entry which is preliminary data.</text>
</comment>
<feature type="domain" description="Tetrapyrrole methylase" evidence="1">
    <location>
        <begin position="6"/>
        <end position="207"/>
    </location>
</feature>
<dbReference type="AlphaFoldDB" id="A0A1L9QSS4"/>
<dbReference type="Gene3D" id="3.40.1010.10">
    <property type="entry name" value="Cobalt-precorrin-4 Transmethylase, Domain 1"/>
    <property type="match status" value="1"/>
</dbReference>
<dbReference type="Proteomes" id="UP000183940">
    <property type="component" value="Unassembled WGS sequence"/>
</dbReference>
<name>A0A1L9QSS4_9CYAN</name>
<dbReference type="InterPro" id="IPR000878">
    <property type="entry name" value="4pyrrol_Mease"/>
</dbReference>
<dbReference type="STRING" id="1925591.BI308_09980"/>
<evidence type="ECO:0000313" key="3">
    <source>
        <dbReference type="Proteomes" id="UP000183940"/>
    </source>
</evidence>
<dbReference type="InterPro" id="IPR035996">
    <property type="entry name" value="4pyrrol_Methylase_sf"/>
</dbReference>